<dbReference type="InterPro" id="IPR011545">
    <property type="entry name" value="DEAD/DEAH_box_helicase_dom"/>
</dbReference>
<dbReference type="InterPro" id="IPR014001">
    <property type="entry name" value="Helicase_ATP-bd"/>
</dbReference>
<evidence type="ECO:0000259" key="13">
    <source>
        <dbReference type="PROSITE" id="PS51195"/>
    </source>
</evidence>
<dbReference type="InterPro" id="IPR014014">
    <property type="entry name" value="RNA_helicase_DEAD_Q_motif"/>
</dbReference>
<evidence type="ECO:0000256" key="1">
    <source>
        <dbReference type="ARBA" id="ARBA00012552"/>
    </source>
</evidence>
<evidence type="ECO:0000256" key="3">
    <source>
        <dbReference type="ARBA" id="ARBA00022801"/>
    </source>
</evidence>
<keyword evidence="5" id="KW-0067">ATP-binding</keyword>
<dbReference type="PANTHER" id="PTHR47959:SF15">
    <property type="entry name" value="RNA HELICASE"/>
    <property type="match status" value="1"/>
</dbReference>
<accession>A0A3P3YL94</accession>
<dbReference type="EMBL" id="OVEO01000015">
    <property type="protein sequence ID" value="SPR00899.1"/>
    <property type="molecule type" value="Genomic_DNA"/>
</dbReference>
<evidence type="ECO:0000256" key="5">
    <source>
        <dbReference type="ARBA" id="ARBA00022840"/>
    </source>
</evidence>
<dbReference type="AlphaFoldDB" id="A0A3P3YL94"/>
<feature type="domain" description="Helicase C-terminal" evidence="12">
    <location>
        <begin position="410"/>
        <end position="556"/>
    </location>
</feature>
<dbReference type="Pfam" id="PF00270">
    <property type="entry name" value="DEAD"/>
    <property type="match status" value="1"/>
</dbReference>
<evidence type="ECO:0000256" key="4">
    <source>
        <dbReference type="ARBA" id="ARBA00022806"/>
    </source>
</evidence>
<dbReference type="CDD" id="cd18787">
    <property type="entry name" value="SF2_C_DEAD"/>
    <property type="match status" value="1"/>
</dbReference>
<evidence type="ECO:0000256" key="9">
    <source>
        <dbReference type="PROSITE-ProRule" id="PRU00552"/>
    </source>
</evidence>
<dbReference type="InterPro" id="IPR027417">
    <property type="entry name" value="P-loop_NTPase"/>
</dbReference>
<feature type="short sequence motif" description="Q motif" evidence="9">
    <location>
        <begin position="179"/>
        <end position="206"/>
    </location>
</feature>
<dbReference type="Gene3D" id="3.40.50.300">
    <property type="entry name" value="P-loop containing nucleotide triphosphate hydrolases"/>
    <property type="match status" value="2"/>
</dbReference>
<keyword evidence="3" id="KW-0378">Hydrolase</keyword>
<organism evidence="14 15">
    <name type="scientific">Plasmodiophora brassicae</name>
    <name type="common">Clubroot disease agent</name>
    <dbReference type="NCBI Taxonomy" id="37360"/>
    <lineage>
        <taxon>Eukaryota</taxon>
        <taxon>Sar</taxon>
        <taxon>Rhizaria</taxon>
        <taxon>Endomyxa</taxon>
        <taxon>Phytomyxea</taxon>
        <taxon>Plasmodiophorida</taxon>
        <taxon>Plasmodiophoridae</taxon>
        <taxon>Plasmodiophora</taxon>
    </lineage>
</organism>
<dbReference type="SMART" id="SM00490">
    <property type="entry name" value="HELICc"/>
    <property type="match status" value="1"/>
</dbReference>
<sequence length="579" mass="63851">MRVCAVRRQIVGTCSVQRRSGTGRNARMGFDWYRVAQARILFYSPDLHTATYSATDSASHWARTPWAGHPALSARCSAMDFLQVLNRAARFQRKPPAAAPKTQAGPSVQASRSKRPRRQRVQDSKDEPTVSIFPTKSGTSDPVPAGEPRSTNDVDDYVHSVRSRQRIRVKGSAVPAPVTSFADLNLPDYLHQNIAEQWATPTAIQMQAIPVLMAGRELLAVSPTGSGKTGAFMIPILAQLDTPHPDGLFRAVVVSPTIELAQQTYRRFLRVSAGRSFGIFALTRANADAVAKPDGKRDIVVATPARLASLIKANAIDLSRVEYLVFDEGDQLWDANGFVTDVDEIVAACTNPNVTRALFSATMPETTENLARTVLRDPVKVVVGASENSACDNIEQRLVFAGTEPGKLIALRDLLVKGIRTPLLIFVQTKSRARQLAHTLRQHPHPIKVGYIEADQTQAQRDQVVRQFRGGDLNALITTEVLARGIDFLGVNCVINYDFPQTTVSYIHRIGRTGRAGRRGEAITFFTHEDVVFLRSIAGVMQRSGCDVPAWILSMRKPNRSRVKELRTRPPKRKRIGAN</sequence>
<dbReference type="EC" id="3.6.4.13" evidence="1"/>
<dbReference type="SUPFAM" id="SSF52540">
    <property type="entry name" value="P-loop containing nucleoside triphosphate hydrolases"/>
    <property type="match status" value="1"/>
</dbReference>
<feature type="domain" description="DEAD-box RNA helicase Q" evidence="13">
    <location>
        <begin position="179"/>
        <end position="206"/>
    </location>
</feature>
<evidence type="ECO:0000256" key="6">
    <source>
        <dbReference type="ARBA" id="ARBA00022884"/>
    </source>
</evidence>
<comment type="similarity">
    <text evidence="7">Belongs to the DEAD box helicase family. DDX52/ROK1 subfamily.</text>
</comment>
<evidence type="ECO:0000256" key="7">
    <source>
        <dbReference type="ARBA" id="ARBA00024355"/>
    </source>
</evidence>
<keyword evidence="14" id="KW-0496">Mitochondrion</keyword>
<dbReference type="PROSITE" id="PS51194">
    <property type="entry name" value="HELICASE_CTER"/>
    <property type="match status" value="1"/>
</dbReference>
<dbReference type="Pfam" id="PF00271">
    <property type="entry name" value="Helicase_C"/>
    <property type="match status" value="1"/>
</dbReference>
<evidence type="ECO:0000313" key="14">
    <source>
        <dbReference type="EMBL" id="SPR00899.1"/>
    </source>
</evidence>
<evidence type="ECO:0000256" key="2">
    <source>
        <dbReference type="ARBA" id="ARBA00022741"/>
    </source>
</evidence>
<dbReference type="Proteomes" id="UP000290189">
    <property type="component" value="Unassembled WGS sequence"/>
</dbReference>
<dbReference type="GO" id="GO:0030490">
    <property type="term" value="P:maturation of SSU-rRNA"/>
    <property type="evidence" value="ECO:0007669"/>
    <property type="project" value="InterPro"/>
</dbReference>
<evidence type="ECO:0000313" key="15">
    <source>
        <dbReference type="Proteomes" id="UP000290189"/>
    </source>
</evidence>
<dbReference type="InterPro" id="IPR050079">
    <property type="entry name" value="DEAD_box_RNA_helicase"/>
</dbReference>
<dbReference type="GO" id="GO:0003724">
    <property type="term" value="F:RNA helicase activity"/>
    <property type="evidence" value="ECO:0007669"/>
    <property type="project" value="UniProtKB-EC"/>
</dbReference>
<protein>
    <recommendedName>
        <fullName evidence="1">RNA helicase</fullName>
        <ecNumber evidence="1">3.6.4.13</ecNumber>
    </recommendedName>
</protein>
<dbReference type="InterPro" id="IPR001650">
    <property type="entry name" value="Helicase_C-like"/>
</dbReference>
<proteinExistence type="inferred from homology"/>
<evidence type="ECO:0000256" key="8">
    <source>
        <dbReference type="ARBA" id="ARBA00047984"/>
    </source>
</evidence>
<dbReference type="GO" id="GO:0005829">
    <property type="term" value="C:cytosol"/>
    <property type="evidence" value="ECO:0007669"/>
    <property type="project" value="TreeGrafter"/>
</dbReference>
<dbReference type="PROSITE" id="PS51195">
    <property type="entry name" value="Q_MOTIF"/>
    <property type="match status" value="1"/>
</dbReference>
<evidence type="ECO:0000259" key="12">
    <source>
        <dbReference type="PROSITE" id="PS51194"/>
    </source>
</evidence>
<feature type="region of interest" description="Disordered" evidence="10">
    <location>
        <begin position="93"/>
        <end position="154"/>
    </location>
</feature>
<geneLocation type="mitochondrion" evidence="14"/>
<dbReference type="PROSITE" id="PS51192">
    <property type="entry name" value="HELICASE_ATP_BIND_1"/>
    <property type="match status" value="1"/>
</dbReference>
<dbReference type="GO" id="GO:0003723">
    <property type="term" value="F:RNA binding"/>
    <property type="evidence" value="ECO:0007669"/>
    <property type="project" value="UniProtKB-KW"/>
</dbReference>
<keyword evidence="6" id="KW-0694">RNA-binding</keyword>
<keyword evidence="2" id="KW-0547">Nucleotide-binding</keyword>
<evidence type="ECO:0000259" key="11">
    <source>
        <dbReference type="PROSITE" id="PS51192"/>
    </source>
</evidence>
<reference evidence="14 15" key="1">
    <citation type="submission" date="2018-03" db="EMBL/GenBank/DDBJ databases">
        <authorList>
            <person name="Fogelqvist J."/>
        </authorList>
    </citation>
    <scope>NUCLEOTIDE SEQUENCE [LARGE SCALE GENOMIC DNA]</scope>
</reference>
<keyword evidence="4" id="KW-0347">Helicase</keyword>
<dbReference type="GO" id="GO:0005524">
    <property type="term" value="F:ATP binding"/>
    <property type="evidence" value="ECO:0007669"/>
    <property type="project" value="UniProtKB-KW"/>
</dbReference>
<dbReference type="CDD" id="cd17957">
    <property type="entry name" value="DEADc_DDX52"/>
    <property type="match status" value="1"/>
</dbReference>
<dbReference type="InterPro" id="IPR044764">
    <property type="entry name" value="DDX52/Rok1_DEADc"/>
</dbReference>
<evidence type="ECO:0000256" key="10">
    <source>
        <dbReference type="SAM" id="MobiDB-lite"/>
    </source>
</evidence>
<comment type="catalytic activity">
    <reaction evidence="8">
        <text>ATP + H2O = ADP + phosphate + H(+)</text>
        <dbReference type="Rhea" id="RHEA:13065"/>
        <dbReference type="ChEBI" id="CHEBI:15377"/>
        <dbReference type="ChEBI" id="CHEBI:15378"/>
        <dbReference type="ChEBI" id="CHEBI:30616"/>
        <dbReference type="ChEBI" id="CHEBI:43474"/>
        <dbReference type="ChEBI" id="CHEBI:456216"/>
        <dbReference type="EC" id="3.6.4.13"/>
    </reaction>
</comment>
<name>A0A3P3YL94_PLABS</name>
<gene>
    <name evidence="14" type="ORF">PLBR_LOCUS8114</name>
</gene>
<feature type="domain" description="Helicase ATP-binding" evidence="11">
    <location>
        <begin position="209"/>
        <end position="381"/>
    </location>
</feature>
<dbReference type="SMART" id="SM00487">
    <property type="entry name" value="DEXDc"/>
    <property type="match status" value="1"/>
</dbReference>
<dbReference type="GO" id="GO:0016787">
    <property type="term" value="F:hydrolase activity"/>
    <property type="evidence" value="ECO:0007669"/>
    <property type="project" value="UniProtKB-KW"/>
</dbReference>
<dbReference type="PANTHER" id="PTHR47959">
    <property type="entry name" value="ATP-DEPENDENT RNA HELICASE RHLE-RELATED"/>
    <property type="match status" value="1"/>
</dbReference>